<organism evidence="6">
    <name type="scientific">Caudovirales sp. ct1Jx6</name>
    <dbReference type="NCBI Taxonomy" id="2826765"/>
    <lineage>
        <taxon>Viruses</taxon>
        <taxon>Duplodnaviria</taxon>
        <taxon>Heunggongvirae</taxon>
        <taxon>Uroviricota</taxon>
        <taxon>Caudoviricetes</taxon>
    </lineage>
</organism>
<dbReference type="Gene3D" id="3.40.50.150">
    <property type="entry name" value="Vaccinia Virus protein VP39"/>
    <property type="match status" value="1"/>
</dbReference>
<comment type="similarity">
    <text evidence="1">Belongs to the N(4)/N(6)-methyltransferase family.</text>
</comment>
<reference evidence="6" key="1">
    <citation type="journal article" date="2021" name="Proc. Natl. Acad. Sci. U.S.A.">
        <title>A Catalog of Tens of Thousands of Viruses from Human Metagenomes Reveals Hidden Associations with Chronic Diseases.</title>
        <authorList>
            <person name="Tisza M.J."/>
            <person name="Buck C.B."/>
        </authorList>
    </citation>
    <scope>NUCLEOTIDE SEQUENCE</scope>
    <source>
        <strain evidence="6">Ct1Jx6</strain>
    </source>
</reference>
<dbReference type="GO" id="GO:0003677">
    <property type="term" value="F:DNA binding"/>
    <property type="evidence" value="ECO:0007669"/>
    <property type="project" value="InterPro"/>
</dbReference>
<dbReference type="InterPro" id="IPR036086">
    <property type="entry name" value="ParB/Sulfiredoxin_sf"/>
</dbReference>
<dbReference type="PROSITE" id="PS00092">
    <property type="entry name" value="N6_MTASE"/>
    <property type="match status" value="1"/>
</dbReference>
<evidence type="ECO:0000256" key="3">
    <source>
        <dbReference type="ARBA" id="ARBA00022679"/>
    </source>
</evidence>
<accession>A0A8S5MLW1</accession>
<keyword evidence="4" id="KW-0949">S-adenosyl-L-methionine</keyword>
<dbReference type="InterPro" id="IPR002052">
    <property type="entry name" value="DNA_methylase_N6_adenine_CS"/>
</dbReference>
<dbReference type="InterPro" id="IPR002295">
    <property type="entry name" value="N4/N6-MTase_EcoPI_Mod-like"/>
</dbReference>
<dbReference type="GO" id="GO:0008170">
    <property type="term" value="F:N-methyltransferase activity"/>
    <property type="evidence" value="ECO:0007669"/>
    <property type="project" value="InterPro"/>
</dbReference>
<dbReference type="Pfam" id="PF02195">
    <property type="entry name" value="ParB_N"/>
    <property type="match status" value="1"/>
</dbReference>
<evidence type="ECO:0000256" key="1">
    <source>
        <dbReference type="ARBA" id="ARBA00006594"/>
    </source>
</evidence>
<evidence type="ECO:0000313" key="6">
    <source>
        <dbReference type="EMBL" id="DAD83039.1"/>
    </source>
</evidence>
<dbReference type="SUPFAM" id="SSF110849">
    <property type="entry name" value="ParB/Sulfiredoxin"/>
    <property type="match status" value="1"/>
</dbReference>
<evidence type="ECO:0000259" key="5">
    <source>
        <dbReference type="SMART" id="SM00470"/>
    </source>
</evidence>
<evidence type="ECO:0000256" key="2">
    <source>
        <dbReference type="ARBA" id="ARBA00022603"/>
    </source>
</evidence>
<dbReference type="InterPro" id="IPR015840">
    <property type="entry name" value="DNA_MeTrfase_ParB"/>
</dbReference>
<dbReference type="InterPro" id="IPR029063">
    <property type="entry name" value="SAM-dependent_MTases_sf"/>
</dbReference>
<evidence type="ECO:0000256" key="4">
    <source>
        <dbReference type="ARBA" id="ARBA00022691"/>
    </source>
</evidence>
<feature type="domain" description="ParB-like N-terminal" evidence="5">
    <location>
        <begin position="7"/>
        <end position="95"/>
    </location>
</feature>
<proteinExistence type="inferred from homology"/>
<dbReference type="GO" id="GO:0032259">
    <property type="term" value="P:methylation"/>
    <property type="evidence" value="ECO:0007669"/>
    <property type="project" value="UniProtKB-KW"/>
</dbReference>
<sequence>MKRLRFETKRLSELKPAEYNPRKKLQPGDPEFEKIARSIEEFGYVDPIIINKDGTIIGGHQRCAVMEHLGYTEAEVVVLDLDKNREKACNIALNKIAGEWDKEKLTALLIELDASELNTDVTGFDKNELSDLIAEVIIPETVSDDGFDEEKAVSEITESRVDVGEVWQLGRHRLMCGDSTSADDVGRLMDGERALLIVTDPPYNINYEEKVESLNRAGMKSGRKENHIENDHMDSEHFYKFLYSAFKNMNSAAMPGAAFYVFHADLETINFRKALADAGFKVSECLIWEKNSFVLGRQDYHWKHEPVLYGWKEGAGHYFINDRTQDTIFCEDDIDFEAMSKKELLAWVEQHNKSASDQTTVIKENKPHRSDMHPTMKPVELIGKFIRNSSRPGWTVLDLFGGSGSTLIAAEQLERPACLMEYSPVYCEMIIRRWEEFTGNKAVRLNERL</sequence>
<protein>
    <submittedName>
        <fullName evidence="6">Adenine specific DNA methyltransferase</fullName>
    </submittedName>
</protein>
<dbReference type="CDD" id="cd16401">
    <property type="entry name" value="ParB_N_like_MT"/>
    <property type="match status" value="1"/>
</dbReference>
<dbReference type="PRINTS" id="PR00506">
    <property type="entry name" value="D21N6MTFRASE"/>
</dbReference>
<keyword evidence="3" id="KW-0808">Transferase</keyword>
<dbReference type="InterPro" id="IPR002941">
    <property type="entry name" value="DNA_methylase_N4/N6"/>
</dbReference>
<dbReference type="EMBL" id="BK014927">
    <property type="protein sequence ID" value="DAD83039.1"/>
    <property type="molecule type" value="Genomic_DNA"/>
</dbReference>
<dbReference type="SUPFAM" id="SSF53335">
    <property type="entry name" value="S-adenosyl-L-methionine-dependent methyltransferases"/>
    <property type="match status" value="1"/>
</dbReference>
<dbReference type="SMART" id="SM00470">
    <property type="entry name" value="ParB"/>
    <property type="match status" value="1"/>
</dbReference>
<name>A0A8S5MLW1_9CAUD</name>
<dbReference type="PIRSF" id="PIRSF036758">
    <property type="entry name" value="Aden_M_ParB"/>
    <property type="match status" value="1"/>
</dbReference>
<dbReference type="InterPro" id="IPR003115">
    <property type="entry name" value="ParB_N"/>
</dbReference>
<dbReference type="Gene3D" id="3.90.1530.10">
    <property type="entry name" value="Conserved hypothetical protein from pyrococcus furiosus pfu- 392566-001, ParB domain"/>
    <property type="match status" value="1"/>
</dbReference>
<keyword evidence="2 6" id="KW-0489">Methyltransferase</keyword>
<dbReference type="Pfam" id="PF01555">
    <property type="entry name" value="N6_N4_Mtase"/>
    <property type="match status" value="1"/>
</dbReference>